<evidence type="ECO:0000313" key="6">
    <source>
        <dbReference type="Proteomes" id="UP000238034"/>
    </source>
</evidence>
<feature type="chain" id="PRO_5015568904" evidence="4">
    <location>
        <begin position="30"/>
        <end position="765"/>
    </location>
</feature>
<name>A0A2T0U9Q5_9SPHI</name>
<evidence type="ECO:0000256" key="3">
    <source>
        <dbReference type="ARBA" id="ARBA00023237"/>
    </source>
</evidence>
<evidence type="ECO:0000313" key="5">
    <source>
        <dbReference type="EMBL" id="PRY54567.1"/>
    </source>
</evidence>
<comment type="caution">
    <text evidence="5">The sequence shown here is derived from an EMBL/GenBank/DDBJ whole genome shotgun (WGS) entry which is preliminary data.</text>
</comment>
<comment type="subcellular location">
    <subcellularLocation>
        <location evidence="1">Cell outer membrane</location>
    </subcellularLocation>
</comment>
<dbReference type="SUPFAM" id="SSF56935">
    <property type="entry name" value="Porins"/>
    <property type="match status" value="1"/>
</dbReference>
<reference evidence="5 6" key="1">
    <citation type="submission" date="2018-03" db="EMBL/GenBank/DDBJ databases">
        <title>Genomic Encyclopedia of Type Strains, Phase III (KMG-III): the genomes of soil and plant-associated and newly described type strains.</title>
        <authorList>
            <person name="Whitman W."/>
        </authorList>
    </citation>
    <scope>NUCLEOTIDE SEQUENCE [LARGE SCALE GENOMIC DNA]</scope>
    <source>
        <strain evidence="5 6">CGMCC 1.9313</strain>
    </source>
</reference>
<dbReference type="AlphaFoldDB" id="A0A2T0U9Q5"/>
<dbReference type="EMBL" id="PVTH01000002">
    <property type="protein sequence ID" value="PRY54567.1"/>
    <property type="molecule type" value="Genomic_DNA"/>
</dbReference>
<dbReference type="Gene3D" id="2.40.170.20">
    <property type="entry name" value="TonB-dependent receptor, beta-barrel domain"/>
    <property type="match status" value="1"/>
</dbReference>
<feature type="signal peptide" evidence="4">
    <location>
        <begin position="1"/>
        <end position="29"/>
    </location>
</feature>
<gene>
    <name evidence="5" type="ORF">B0I27_102336</name>
</gene>
<keyword evidence="2" id="KW-0472">Membrane</keyword>
<keyword evidence="4" id="KW-0732">Signal</keyword>
<keyword evidence="5" id="KW-0675">Receptor</keyword>
<evidence type="ECO:0000256" key="4">
    <source>
        <dbReference type="SAM" id="SignalP"/>
    </source>
</evidence>
<dbReference type="GO" id="GO:0009279">
    <property type="term" value="C:cell outer membrane"/>
    <property type="evidence" value="ECO:0007669"/>
    <property type="project" value="UniProtKB-SubCell"/>
</dbReference>
<evidence type="ECO:0000256" key="1">
    <source>
        <dbReference type="ARBA" id="ARBA00004442"/>
    </source>
</evidence>
<protein>
    <submittedName>
        <fullName evidence="5">Outer membrane receptor protein involved in Fe transport</fullName>
    </submittedName>
</protein>
<dbReference type="InterPro" id="IPR036942">
    <property type="entry name" value="Beta-barrel_TonB_sf"/>
</dbReference>
<proteinExistence type="predicted"/>
<evidence type="ECO:0000256" key="2">
    <source>
        <dbReference type="ARBA" id="ARBA00023136"/>
    </source>
</evidence>
<accession>A0A2T0U9Q5</accession>
<organism evidence="5 6">
    <name type="scientific">Arcticibacter pallidicorallinus</name>
    <dbReference type="NCBI Taxonomy" id="1259464"/>
    <lineage>
        <taxon>Bacteria</taxon>
        <taxon>Pseudomonadati</taxon>
        <taxon>Bacteroidota</taxon>
        <taxon>Sphingobacteriia</taxon>
        <taxon>Sphingobacteriales</taxon>
        <taxon>Sphingobacteriaceae</taxon>
        <taxon>Arcticibacter</taxon>
    </lineage>
</organism>
<dbReference type="Proteomes" id="UP000238034">
    <property type="component" value="Unassembled WGS sequence"/>
</dbReference>
<keyword evidence="6" id="KW-1185">Reference proteome</keyword>
<sequence>MKNKRNPICKLSVASYIIILTLFMSPAYAQVVDSQKLSPKDSLLLKQAPASKKEEANRNVMLNAENNAGPRFIQIGIPTGSAVDVPTILENDMPAVYYFFPRNPNTFWRAGSGLSNIGVLKISEVAITTGRVGYGVNSYTRKGDDNFTGILNTGMNHFGMQRYDMNLSGKLGKDLYYSAGTYHMFDPGSFDVPYADYVDRTSIYQGMLTKYFNNRKGEVSLMYRYADAHSLTNVVGNSPFIYNGDGSITELEGMPLGTTNAFPIDGNLTYRDILTGEEKNTSLKDAAKTKVNQAMFLYSYKYDSGLNLKVNAMYSNSDAGFIVASPTGIIPSATIQNSANRYTITGTDQAYTGNVLNRLMILNRANINDAFMIAQVSKRSGNHNWRLGINEMYSHVDHHANSLQYSQEVKADPQRLDRDGVPFRNFNTNGEYYKGSESKTALFFTDDWDITDRLNLYYGARVELMNLNVDYMPHARFDGVSVGATNPNTGEVSSIENYKTTRINPIGTAALVYKLAKKYGITAEFTYNVQNPTLVNYAGSQVPITKNSVVPLGRVGVYYTSDNFSLVSAFSVIKKTNYFTRFNLTDPSGSGQVQTIGNAYDVQTMGWTTDIVAKPFKNFNLHFLFTYQEPKYKNFNVSAFGSDYSFNDKIVTSQSKILMEIDPSYNFTKDLRIWSSFRYFGKQTANLSNALYFNGRWETFGGLNWNVNKKFNLGLTVVNFLNQTGARGTISGAELITDASNYQDYLMAGSYIRPFTTELSVGIKF</sequence>
<keyword evidence="3" id="KW-0998">Cell outer membrane</keyword>